<dbReference type="PANTHER" id="PTHR43103:SF5">
    <property type="entry name" value="4-EPIMERASE, PUTATIVE (AFU_ORTHOLOGUE AFUA_7G00360)-RELATED"/>
    <property type="match status" value="1"/>
</dbReference>
<dbReference type="EMBL" id="CP036401">
    <property type="protein sequence ID" value="QBH99834.1"/>
    <property type="molecule type" value="Genomic_DNA"/>
</dbReference>
<evidence type="ECO:0000313" key="6">
    <source>
        <dbReference type="EMBL" id="QBH99834.1"/>
    </source>
</evidence>
<accession>A0A411WSR3</accession>
<evidence type="ECO:0000313" key="5">
    <source>
        <dbReference type="EMBL" id="GGY54283.1"/>
    </source>
</evidence>
<dbReference type="Pfam" id="PF01370">
    <property type="entry name" value="Epimerase"/>
    <property type="match status" value="1"/>
</dbReference>
<organism evidence="5 8">
    <name type="scientific">Pseudoduganella albidiflava</name>
    <dbReference type="NCBI Taxonomy" id="321983"/>
    <lineage>
        <taxon>Bacteria</taxon>
        <taxon>Pseudomonadati</taxon>
        <taxon>Pseudomonadota</taxon>
        <taxon>Betaproteobacteria</taxon>
        <taxon>Burkholderiales</taxon>
        <taxon>Oxalobacteraceae</taxon>
        <taxon>Telluria group</taxon>
        <taxon>Pseudoduganella</taxon>
    </lineage>
</organism>
<reference evidence="6 7" key="2">
    <citation type="submission" date="2019-02" db="EMBL/GenBank/DDBJ databases">
        <title>Draft Genome Sequences of Six Type Strains of the Genus Massilia.</title>
        <authorList>
            <person name="Miess H."/>
            <person name="Frediansyhah A."/>
            <person name="Gross H."/>
        </authorList>
    </citation>
    <scope>NUCLEOTIDE SEQUENCE [LARGE SCALE GENOMIC DNA]</scope>
    <source>
        <strain evidence="6 7">DSM 17472</strain>
    </source>
</reference>
<dbReference type="InterPro" id="IPR001509">
    <property type="entry name" value="Epimerase_deHydtase"/>
</dbReference>
<dbReference type="EMBL" id="BMWV01000010">
    <property type="protein sequence ID" value="GGY54283.1"/>
    <property type="molecule type" value="Genomic_DNA"/>
</dbReference>
<evidence type="ECO:0000256" key="3">
    <source>
        <dbReference type="ARBA" id="ARBA00023027"/>
    </source>
</evidence>
<evidence type="ECO:0000256" key="1">
    <source>
        <dbReference type="ARBA" id="ARBA00007637"/>
    </source>
</evidence>
<evidence type="ECO:0000256" key="2">
    <source>
        <dbReference type="ARBA" id="ARBA00023002"/>
    </source>
</evidence>
<evidence type="ECO:0000313" key="8">
    <source>
        <dbReference type="Proteomes" id="UP000628442"/>
    </source>
</evidence>
<evidence type="ECO:0000259" key="4">
    <source>
        <dbReference type="Pfam" id="PF01370"/>
    </source>
</evidence>
<dbReference type="AlphaFoldDB" id="A0A411WSR3"/>
<reference evidence="5" key="3">
    <citation type="submission" date="2022-12" db="EMBL/GenBank/DDBJ databases">
        <authorList>
            <person name="Sun Q."/>
            <person name="Kim S."/>
        </authorList>
    </citation>
    <scope>NUCLEOTIDE SEQUENCE</scope>
    <source>
        <strain evidence="5">KCTC 12343</strain>
    </source>
</reference>
<keyword evidence="2" id="KW-0560">Oxidoreductase</keyword>
<dbReference type="GO" id="GO:0016491">
    <property type="term" value="F:oxidoreductase activity"/>
    <property type="evidence" value="ECO:0007669"/>
    <property type="project" value="UniProtKB-KW"/>
</dbReference>
<dbReference type="SUPFAM" id="SSF51735">
    <property type="entry name" value="NAD(P)-binding Rossmann-fold domains"/>
    <property type="match status" value="1"/>
</dbReference>
<dbReference type="OrthoDB" id="8770295at2"/>
<dbReference type="Proteomes" id="UP000292307">
    <property type="component" value="Chromosome"/>
</dbReference>
<evidence type="ECO:0000313" key="7">
    <source>
        <dbReference type="Proteomes" id="UP000292307"/>
    </source>
</evidence>
<keyword evidence="7" id="KW-1185">Reference proteome</keyword>
<dbReference type="Proteomes" id="UP000628442">
    <property type="component" value="Unassembled WGS sequence"/>
</dbReference>
<sequence>MTTTKKPFKRLLLTGAAGGLGKVLRERIKPWADVVRLSDIGDMGEAGEGEEIFQADLADKQAVLKMVEGVDAILHFGGISTENTFENIMFANIQGTYNIYEAAHRHGVKRIVFASSNHAIGFYPQTQVIDADDPPRPDSMYGISKVFGEQLSRYYFDRTGIETVCLRIGSSFPSVNNPRMMCTWLSYDDLLEALRVSLLTPRVGHTILFGASNNKRQWWDNRKAAHLGFQPKDSSEQFRADVPETGEYPPEDDATFNYHGGKFIFDGPMYKD</sequence>
<gene>
    <name evidence="5" type="primary">udh</name>
    <name evidence="6" type="ORF">EYF70_02485</name>
    <name evidence="5" type="ORF">GCM10007387_40650</name>
</gene>
<comment type="similarity">
    <text evidence="1">Belongs to the NAD(P)-dependent epimerase/dehydratase family.</text>
</comment>
<keyword evidence="3" id="KW-0520">NAD</keyword>
<proteinExistence type="inferred from homology"/>
<dbReference type="InterPro" id="IPR036291">
    <property type="entry name" value="NAD(P)-bd_dom_sf"/>
</dbReference>
<dbReference type="Gene3D" id="3.40.50.720">
    <property type="entry name" value="NAD(P)-binding Rossmann-like Domain"/>
    <property type="match status" value="1"/>
</dbReference>
<dbReference type="RefSeq" id="WP_131143984.1">
    <property type="nucleotide sequence ID" value="NZ_BMWV01000010.1"/>
</dbReference>
<name>A0A411WSR3_9BURK</name>
<reference evidence="5" key="1">
    <citation type="journal article" date="2014" name="Int. J. Syst. Evol. Microbiol.">
        <title>Complete genome sequence of Corynebacterium casei LMG S-19264T (=DSM 44701T), isolated from a smear-ripened cheese.</title>
        <authorList>
            <consortium name="US DOE Joint Genome Institute (JGI-PGF)"/>
            <person name="Walter F."/>
            <person name="Albersmeier A."/>
            <person name="Kalinowski J."/>
            <person name="Ruckert C."/>
        </authorList>
    </citation>
    <scope>NUCLEOTIDE SEQUENCE</scope>
    <source>
        <strain evidence="5">KCTC 12343</strain>
    </source>
</reference>
<dbReference type="PANTHER" id="PTHR43103">
    <property type="entry name" value="NUCLEOSIDE-DIPHOSPHATE-SUGAR EPIMERASE"/>
    <property type="match status" value="1"/>
</dbReference>
<protein>
    <submittedName>
        <fullName evidence="6">NAD(P)-dependent oxidoreductase</fullName>
    </submittedName>
    <submittedName>
        <fullName evidence="5">Uronate dehydrogenase</fullName>
    </submittedName>
</protein>
<feature type="domain" description="NAD-dependent epimerase/dehydratase" evidence="4">
    <location>
        <begin position="12"/>
        <end position="172"/>
    </location>
</feature>